<dbReference type="InterPro" id="IPR001138">
    <property type="entry name" value="Zn2Cys6_DnaBD"/>
</dbReference>
<dbReference type="InterPro" id="IPR036864">
    <property type="entry name" value="Zn2-C6_fun-type_DNA-bd_sf"/>
</dbReference>
<dbReference type="SMART" id="SM00066">
    <property type="entry name" value="GAL4"/>
    <property type="match status" value="1"/>
</dbReference>
<keyword evidence="3" id="KW-0805">Transcription regulation</keyword>
<keyword evidence="4" id="KW-0804">Transcription</keyword>
<dbReference type="OrthoDB" id="3862662at2759"/>
<dbReference type="GeneID" id="8858144"/>
<proteinExistence type="predicted"/>
<keyword evidence="2" id="KW-0479">Metal-binding</keyword>
<reference evidence="8 9" key="1">
    <citation type="journal article" date="2010" name="Cell">
        <title>The genome of Naegleria gruberi illuminates early eukaryotic versatility.</title>
        <authorList>
            <person name="Fritz-Laylin L.K."/>
            <person name="Prochnik S.E."/>
            <person name="Ginger M.L."/>
            <person name="Dacks J.B."/>
            <person name="Carpenter M.L."/>
            <person name="Field M.C."/>
            <person name="Kuo A."/>
            <person name="Paredez A."/>
            <person name="Chapman J."/>
            <person name="Pham J."/>
            <person name="Shu S."/>
            <person name="Neupane R."/>
            <person name="Cipriano M."/>
            <person name="Mancuso J."/>
            <person name="Tu H."/>
            <person name="Salamov A."/>
            <person name="Lindquist E."/>
            <person name="Shapiro H."/>
            <person name="Lucas S."/>
            <person name="Grigoriev I.V."/>
            <person name="Cande W.Z."/>
            <person name="Fulton C."/>
            <person name="Rokhsar D.S."/>
            <person name="Dawson S.C."/>
        </authorList>
    </citation>
    <scope>NUCLEOTIDE SEQUENCE [LARGE SCALE GENOMIC DNA]</scope>
    <source>
        <strain evidence="8 9">NEG-M</strain>
    </source>
</reference>
<dbReference type="AlphaFoldDB" id="D2VVV2"/>
<dbReference type="SUPFAM" id="SSF57701">
    <property type="entry name" value="Zn2/Cys6 DNA-binding domain"/>
    <property type="match status" value="1"/>
</dbReference>
<evidence type="ECO:0000256" key="6">
    <source>
        <dbReference type="SAM" id="MobiDB-lite"/>
    </source>
</evidence>
<dbReference type="PANTHER" id="PTHR47338:SF5">
    <property type="entry name" value="ZN(II)2CYS6 TRANSCRIPTION FACTOR (EUROFUNG)"/>
    <property type="match status" value="1"/>
</dbReference>
<feature type="region of interest" description="Disordered" evidence="6">
    <location>
        <begin position="1"/>
        <end position="35"/>
    </location>
</feature>
<evidence type="ECO:0000259" key="7">
    <source>
        <dbReference type="PROSITE" id="PS50048"/>
    </source>
</evidence>
<name>D2VVV2_NAEGR</name>
<dbReference type="VEuPathDB" id="AmoebaDB:NAEGRDRAFT_73151"/>
<keyword evidence="5" id="KW-0539">Nucleus</keyword>
<dbReference type="OMA" id="HLEICHE"/>
<evidence type="ECO:0000256" key="4">
    <source>
        <dbReference type="ARBA" id="ARBA00023163"/>
    </source>
</evidence>
<evidence type="ECO:0000256" key="5">
    <source>
        <dbReference type="ARBA" id="ARBA00023242"/>
    </source>
</evidence>
<evidence type="ECO:0000256" key="2">
    <source>
        <dbReference type="ARBA" id="ARBA00022723"/>
    </source>
</evidence>
<keyword evidence="9" id="KW-1185">Reference proteome</keyword>
<dbReference type="CDD" id="cd00067">
    <property type="entry name" value="GAL4"/>
    <property type="match status" value="1"/>
</dbReference>
<dbReference type="GO" id="GO:0008270">
    <property type="term" value="F:zinc ion binding"/>
    <property type="evidence" value="ECO:0007669"/>
    <property type="project" value="InterPro"/>
</dbReference>
<accession>D2VVV2</accession>
<dbReference type="InterPro" id="IPR050815">
    <property type="entry name" value="TF_fung"/>
</dbReference>
<organism evidence="9">
    <name type="scientific">Naegleria gruberi</name>
    <name type="common">Amoeba</name>
    <dbReference type="NCBI Taxonomy" id="5762"/>
    <lineage>
        <taxon>Eukaryota</taxon>
        <taxon>Discoba</taxon>
        <taxon>Heterolobosea</taxon>
        <taxon>Tetramitia</taxon>
        <taxon>Eutetramitia</taxon>
        <taxon>Vahlkampfiidae</taxon>
        <taxon>Naegleria</taxon>
    </lineage>
</organism>
<comment type="subcellular location">
    <subcellularLocation>
        <location evidence="1">Nucleus</location>
    </subcellularLocation>
</comment>
<feature type="region of interest" description="Disordered" evidence="6">
    <location>
        <begin position="157"/>
        <end position="187"/>
    </location>
</feature>
<dbReference type="Gene3D" id="4.10.240.10">
    <property type="entry name" value="Zn(2)-C6 fungal-type DNA-binding domain"/>
    <property type="match status" value="1"/>
</dbReference>
<dbReference type="GO" id="GO:0000981">
    <property type="term" value="F:DNA-binding transcription factor activity, RNA polymerase II-specific"/>
    <property type="evidence" value="ECO:0007669"/>
    <property type="project" value="InterPro"/>
</dbReference>
<feature type="compositionally biased region" description="Polar residues" evidence="6">
    <location>
        <begin position="77"/>
        <end position="89"/>
    </location>
</feature>
<dbReference type="RefSeq" id="XP_002671912.1">
    <property type="nucleotide sequence ID" value="XM_002671866.1"/>
</dbReference>
<feature type="region of interest" description="Disordered" evidence="6">
    <location>
        <begin position="68"/>
        <end position="89"/>
    </location>
</feature>
<sequence length="724" mass="82153">MRPLNHQDNSEPTNNNTKQTFEMNSNNQSYSATNSGSSMNFLSNLGNDNTSSGNNGGFLSSLGKSLGNSASGWETVQDPSISSVNNQQPAMNPVNQQLMMNNHNPSLQQILMQQQLLGGMNPNSFGLLFQQRQQEYLNFVNNNRGFIPNQNINLSTNVINGQSSSSSSNGSEGNEKTGSPNQTAATDDNTEFFPIACEPCRKQHRKCDKKLPCCTACTQRSVECIYRESKRNAIKGTEEKKKRKKKKGVTSFKPKDGVVSNDPKFKPYHSTTNNNIAEKNSDSDSDNVEEVGHLSKRNVIDFYFDIACDGCPLVSKEELENYITTPNDIEGEKSNKKEMFPLFLSVRALCECRYGLAELAEKTAQRAKKALSKMFDQIQSYHIAATYGNLASYEGWVGRYENAKFYMQILQYYVKTQLSGEEKRATMTDCERNLENLVFYFNNVLGDDLNRLDLKEFLRRLPDIYSFFTMDKFPEEWIGVVTREVNSENCFEIWSVVQMCVENIKKVAKGLIDTPTKSPALACFSYGPEYEELVDPIFTLIANSLRISILSKSHNPTVRDIMEKAALEITEITQHAWFPLFPIETLVCVAKATNVHLQIVKTLISSQSTDFRYNGIDYFDILEKDMRAFNLMKKRYKFVELFFKDLLADMEQYLSLIRVRRVVSVQPTPIDIPLNTQLNIEVTPTQPEDYSSVGITGFENPLFWESSSFLSEQDLSGIFTREFE</sequence>
<evidence type="ECO:0000256" key="1">
    <source>
        <dbReference type="ARBA" id="ARBA00004123"/>
    </source>
</evidence>
<dbReference type="GO" id="GO:0005634">
    <property type="term" value="C:nucleus"/>
    <property type="evidence" value="ECO:0007669"/>
    <property type="project" value="UniProtKB-SubCell"/>
</dbReference>
<dbReference type="PANTHER" id="PTHR47338">
    <property type="entry name" value="ZN(II)2CYS6 TRANSCRIPTION FACTOR (EUROFUNG)-RELATED"/>
    <property type="match status" value="1"/>
</dbReference>
<dbReference type="EMBL" id="GG738902">
    <property type="protein sequence ID" value="EFC39168.1"/>
    <property type="molecule type" value="Genomic_DNA"/>
</dbReference>
<evidence type="ECO:0000313" key="8">
    <source>
        <dbReference type="EMBL" id="EFC39168.1"/>
    </source>
</evidence>
<dbReference type="KEGG" id="ngr:NAEGRDRAFT_73151"/>
<feature type="region of interest" description="Disordered" evidence="6">
    <location>
        <begin position="235"/>
        <end position="288"/>
    </location>
</feature>
<feature type="compositionally biased region" description="Polar residues" evidence="6">
    <location>
        <begin position="269"/>
        <end position="278"/>
    </location>
</feature>
<dbReference type="InParanoid" id="D2VVV2"/>
<evidence type="ECO:0000313" key="9">
    <source>
        <dbReference type="Proteomes" id="UP000006671"/>
    </source>
</evidence>
<protein>
    <submittedName>
        <fullName evidence="8">Predicted protein</fullName>
    </submittedName>
</protein>
<feature type="compositionally biased region" description="Low complexity" evidence="6">
    <location>
        <begin position="157"/>
        <end position="179"/>
    </location>
</feature>
<evidence type="ECO:0000256" key="3">
    <source>
        <dbReference type="ARBA" id="ARBA00023015"/>
    </source>
</evidence>
<dbReference type="Proteomes" id="UP000006671">
    <property type="component" value="Unassembled WGS sequence"/>
</dbReference>
<dbReference type="PROSITE" id="PS50048">
    <property type="entry name" value="ZN2_CY6_FUNGAL_2"/>
    <property type="match status" value="1"/>
</dbReference>
<feature type="domain" description="Zn(2)-C6 fungal-type" evidence="7">
    <location>
        <begin position="196"/>
        <end position="226"/>
    </location>
</feature>
<dbReference type="Pfam" id="PF00172">
    <property type="entry name" value="Zn_clus"/>
    <property type="match status" value="1"/>
</dbReference>
<gene>
    <name evidence="8" type="ORF">NAEGRDRAFT_73151</name>
</gene>
<dbReference type="PROSITE" id="PS00463">
    <property type="entry name" value="ZN2_CY6_FUNGAL_1"/>
    <property type="match status" value="1"/>
</dbReference>